<feature type="domain" description="Response regulatory" evidence="3">
    <location>
        <begin position="17"/>
        <end position="132"/>
    </location>
</feature>
<gene>
    <name evidence="4" type="ORF">FGA12_14430</name>
</gene>
<sequence length="155" mass="17345">MALNNDLYPLVFSRKGRILIVDDMQVNIIILRQLLSLTNEIATALNGEEALSLCQSFKPDLILLDIEMPGMSGFEVCQRLKADPNTQGIAVVFVSAHHDEEQEMRGFELGGVDFIHKPINGVITQARVNNQLMLKRQSELLKSMLQPEKSAKDPD</sequence>
<organism evidence="4 5">
    <name type="scientific">Shewanella marisflavi</name>
    <dbReference type="NCBI Taxonomy" id="260364"/>
    <lineage>
        <taxon>Bacteria</taxon>
        <taxon>Pseudomonadati</taxon>
        <taxon>Pseudomonadota</taxon>
        <taxon>Gammaproteobacteria</taxon>
        <taxon>Alteromonadales</taxon>
        <taxon>Shewanellaceae</taxon>
        <taxon>Shewanella</taxon>
    </lineage>
</organism>
<dbReference type="Gene3D" id="3.40.50.2300">
    <property type="match status" value="1"/>
</dbReference>
<dbReference type="PANTHER" id="PTHR44591">
    <property type="entry name" value="STRESS RESPONSE REGULATOR PROTEIN 1"/>
    <property type="match status" value="1"/>
</dbReference>
<dbReference type="SMART" id="SM00448">
    <property type="entry name" value="REC"/>
    <property type="match status" value="1"/>
</dbReference>
<protein>
    <submittedName>
        <fullName evidence="4">Response regulator</fullName>
    </submittedName>
</protein>
<evidence type="ECO:0000313" key="5">
    <source>
        <dbReference type="Proteomes" id="UP000318758"/>
    </source>
</evidence>
<evidence type="ECO:0000256" key="2">
    <source>
        <dbReference type="PROSITE-ProRule" id="PRU00169"/>
    </source>
</evidence>
<dbReference type="SUPFAM" id="SSF52172">
    <property type="entry name" value="CheY-like"/>
    <property type="match status" value="1"/>
</dbReference>
<dbReference type="Pfam" id="PF00072">
    <property type="entry name" value="Response_reg"/>
    <property type="match status" value="1"/>
</dbReference>
<dbReference type="Proteomes" id="UP000318758">
    <property type="component" value="Chromosome"/>
</dbReference>
<name>A0ABX5WNZ6_9GAMM</name>
<evidence type="ECO:0000259" key="3">
    <source>
        <dbReference type="PROSITE" id="PS50110"/>
    </source>
</evidence>
<dbReference type="EMBL" id="CP041153">
    <property type="protein sequence ID" value="QDF76247.1"/>
    <property type="molecule type" value="Genomic_DNA"/>
</dbReference>
<feature type="modified residue" description="4-aspartylphosphate" evidence="2">
    <location>
        <position position="65"/>
    </location>
</feature>
<reference evidence="4 5" key="1">
    <citation type="submission" date="2019-06" db="EMBL/GenBank/DDBJ databases">
        <title>Complete genome of Shewanella marisflavi ECSMB14101, a mussel settlement-inducing bacterium isolated from East China Sea.</title>
        <authorList>
            <person name="Yang J."/>
            <person name="Liang X."/>
            <person name="Chang R."/>
            <person name="Peng L."/>
        </authorList>
    </citation>
    <scope>NUCLEOTIDE SEQUENCE [LARGE SCALE GENOMIC DNA]</scope>
    <source>
        <strain evidence="4 5">ECSMB14101</strain>
    </source>
</reference>
<dbReference type="InterPro" id="IPR001789">
    <property type="entry name" value="Sig_transdc_resp-reg_receiver"/>
</dbReference>
<dbReference type="PROSITE" id="PS50110">
    <property type="entry name" value="RESPONSE_REGULATORY"/>
    <property type="match status" value="1"/>
</dbReference>
<dbReference type="InterPro" id="IPR050595">
    <property type="entry name" value="Bact_response_regulator"/>
</dbReference>
<evidence type="ECO:0000313" key="4">
    <source>
        <dbReference type="EMBL" id="QDF76247.1"/>
    </source>
</evidence>
<proteinExistence type="predicted"/>
<accession>A0ABX5WNZ6</accession>
<dbReference type="InterPro" id="IPR011006">
    <property type="entry name" value="CheY-like_superfamily"/>
</dbReference>
<evidence type="ECO:0000256" key="1">
    <source>
        <dbReference type="ARBA" id="ARBA00022553"/>
    </source>
</evidence>
<dbReference type="PANTHER" id="PTHR44591:SF3">
    <property type="entry name" value="RESPONSE REGULATORY DOMAIN-CONTAINING PROTEIN"/>
    <property type="match status" value="1"/>
</dbReference>
<dbReference type="RefSeq" id="WP_052125775.1">
    <property type="nucleotide sequence ID" value="NZ_CP041153.1"/>
</dbReference>
<keyword evidence="5" id="KW-1185">Reference proteome</keyword>
<keyword evidence="1 2" id="KW-0597">Phosphoprotein</keyword>